<name>A0A2U3E9J4_PURLI</name>
<gene>
    <name evidence="2" type="ORF">PCL_12535</name>
</gene>
<evidence type="ECO:0000313" key="2">
    <source>
        <dbReference type="EMBL" id="PWI71167.1"/>
    </source>
</evidence>
<reference evidence="2 3" key="1">
    <citation type="journal article" date="2016" name="Front. Microbiol.">
        <title>Genome and transcriptome sequences reveal the specific parasitism of the nematophagous Purpureocillium lilacinum 36-1.</title>
        <authorList>
            <person name="Xie J."/>
            <person name="Li S."/>
            <person name="Mo C."/>
            <person name="Xiao X."/>
            <person name="Peng D."/>
            <person name="Wang G."/>
            <person name="Xiao Y."/>
        </authorList>
    </citation>
    <scope>NUCLEOTIDE SEQUENCE [LARGE SCALE GENOMIC DNA]</scope>
    <source>
        <strain evidence="2 3">36-1</strain>
    </source>
</reference>
<dbReference type="AlphaFoldDB" id="A0A2U3E9J4"/>
<feature type="region of interest" description="Disordered" evidence="1">
    <location>
        <begin position="263"/>
        <end position="331"/>
    </location>
</feature>
<comment type="caution">
    <text evidence="2">The sequence shown here is derived from an EMBL/GenBank/DDBJ whole genome shotgun (WGS) entry which is preliminary data.</text>
</comment>
<organism evidence="2 3">
    <name type="scientific">Purpureocillium lilacinum</name>
    <name type="common">Paecilomyces lilacinus</name>
    <dbReference type="NCBI Taxonomy" id="33203"/>
    <lineage>
        <taxon>Eukaryota</taxon>
        <taxon>Fungi</taxon>
        <taxon>Dikarya</taxon>
        <taxon>Ascomycota</taxon>
        <taxon>Pezizomycotina</taxon>
        <taxon>Sordariomycetes</taxon>
        <taxon>Hypocreomycetidae</taxon>
        <taxon>Hypocreales</taxon>
        <taxon>Ophiocordycipitaceae</taxon>
        <taxon>Purpureocillium</taxon>
    </lineage>
</organism>
<dbReference type="Proteomes" id="UP000245956">
    <property type="component" value="Unassembled WGS sequence"/>
</dbReference>
<dbReference type="EMBL" id="LCWV01000008">
    <property type="protein sequence ID" value="PWI71167.1"/>
    <property type="molecule type" value="Genomic_DNA"/>
</dbReference>
<evidence type="ECO:0000313" key="3">
    <source>
        <dbReference type="Proteomes" id="UP000245956"/>
    </source>
</evidence>
<feature type="region of interest" description="Disordered" evidence="1">
    <location>
        <begin position="34"/>
        <end position="69"/>
    </location>
</feature>
<sequence>MMYTREPKHVDMFMAWGGSLGEVRYATLPPLASSKLKEPPLQAATPRRRSDPTDPRELGNRADDISTGVEGAPPIANPSRVSHGLQFPPGANYGLIFLPSRHTGRANGGTGVAKPERIESGLAGWLRGGSAFGTWQPMVVRDMEEPGGALALSQSCRAGYAWQLLSVVRVLGSGREAGSFFRVGRCAGRVASRDRTGQRRATMPLFPLMLLLRLWGATVPTLYLVELVEDAFIAVDDWPRAAEGQHTAKRQSPCARSLHTKLGLAPQGGRMGGHAARGVPGYASGSVRTPGLSGQTGPRRGGRKLDEEEEREKQQGRKLALSLAGWDTVAE</sequence>
<evidence type="ECO:0000256" key="1">
    <source>
        <dbReference type="SAM" id="MobiDB-lite"/>
    </source>
</evidence>
<proteinExistence type="predicted"/>
<feature type="compositionally biased region" description="Basic and acidic residues" evidence="1">
    <location>
        <begin position="48"/>
        <end position="64"/>
    </location>
</feature>
<protein>
    <submittedName>
        <fullName evidence="2">Uncharacterized protein</fullName>
    </submittedName>
</protein>
<accession>A0A2U3E9J4</accession>
<feature type="compositionally biased region" description="Basic and acidic residues" evidence="1">
    <location>
        <begin position="303"/>
        <end position="315"/>
    </location>
</feature>